<proteinExistence type="predicted"/>
<dbReference type="AlphaFoldDB" id="A0A2T2P1G9"/>
<dbReference type="PANTHER" id="PTHR38788:SF3">
    <property type="entry name" value="CLR5 DOMAIN-CONTAINING PROTEIN"/>
    <property type="match status" value="1"/>
</dbReference>
<feature type="domain" description="Clr5" evidence="1">
    <location>
        <begin position="20"/>
        <end position="71"/>
    </location>
</feature>
<evidence type="ECO:0000313" key="3">
    <source>
        <dbReference type="Proteomes" id="UP000240883"/>
    </source>
</evidence>
<reference evidence="2 3" key="1">
    <citation type="journal article" date="2018" name="Front. Microbiol.">
        <title>Genome-Wide Analysis of Corynespora cassiicola Leaf Fall Disease Putative Effectors.</title>
        <authorList>
            <person name="Lopez D."/>
            <person name="Ribeiro S."/>
            <person name="Label P."/>
            <person name="Fumanal B."/>
            <person name="Venisse J.S."/>
            <person name="Kohler A."/>
            <person name="de Oliveira R.R."/>
            <person name="Labutti K."/>
            <person name="Lipzen A."/>
            <person name="Lail K."/>
            <person name="Bauer D."/>
            <person name="Ohm R.A."/>
            <person name="Barry K.W."/>
            <person name="Spatafora J."/>
            <person name="Grigoriev I.V."/>
            <person name="Martin F.M."/>
            <person name="Pujade-Renaud V."/>
        </authorList>
    </citation>
    <scope>NUCLEOTIDE SEQUENCE [LARGE SCALE GENOMIC DNA]</scope>
    <source>
        <strain evidence="2 3">Philippines</strain>
    </source>
</reference>
<keyword evidence="3" id="KW-1185">Reference proteome</keyword>
<dbReference type="Proteomes" id="UP000240883">
    <property type="component" value="Unassembled WGS sequence"/>
</dbReference>
<sequence>MASLIPTQPTVRLPYQSYSSDEWEKKRITITQLYRDKARSLKDVLGILQREHDFRPTTAMLKKRITKWSLDRKNKQSDMLTALQLAFHRKTQGKETIFRIRGRLVTLQEVERYFHRKGARDLVSLVSAVDIAKTSDQVECSTPEPQEVSFVDAIHGIEIPTGFIDVADRGPCGKLDINGTLFQVEWLLRLCEAYYKGTERTLSSEASTKTVVSMSRFDLYWALGHYFLEKQDTTQAFRNFNVAFDRVYQILTEESFTLPYHLYTSLLLSRTLEGDIVSSFLVRFLYQMGQACFPHQHPIQQLLYILLCLPLEDRKHSLERLMRLMECRMDSRHDTRVIRKAYIEEYCDKFFKVTVAVHFDNWACTKYFSVSALEKI</sequence>
<protein>
    <recommendedName>
        <fullName evidence="1">Clr5 domain-containing protein</fullName>
    </recommendedName>
</protein>
<dbReference type="Pfam" id="PF14420">
    <property type="entry name" value="Clr5"/>
    <property type="match status" value="1"/>
</dbReference>
<dbReference type="PANTHER" id="PTHR38788">
    <property type="entry name" value="CLR5 DOMAIN-CONTAINING PROTEIN"/>
    <property type="match status" value="1"/>
</dbReference>
<dbReference type="OrthoDB" id="3785579at2759"/>
<gene>
    <name evidence="2" type="ORF">BS50DRAFT_570851</name>
</gene>
<organism evidence="2 3">
    <name type="scientific">Corynespora cassiicola Philippines</name>
    <dbReference type="NCBI Taxonomy" id="1448308"/>
    <lineage>
        <taxon>Eukaryota</taxon>
        <taxon>Fungi</taxon>
        <taxon>Dikarya</taxon>
        <taxon>Ascomycota</taxon>
        <taxon>Pezizomycotina</taxon>
        <taxon>Dothideomycetes</taxon>
        <taxon>Pleosporomycetidae</taxon>
        <taxon>Pleosporales</taxon>
        <taxon>Corynesporascaceae</taxon>
        <taxon>Corynespora</taxon>
    </lineage>
</organism>
<accession>A0A2T2P1G9</accession>
<dbReference type="EMBL" id="KZ678131">
    <property type="protein sequence ID" value="PSN71511.1"/>
    <property type="molecule type" value="Genomic_DNA"/>
</dbReference>
<evidence type="ECO:0000259" key="1">
    <source>
        <dbReference type="Pfam" id="PF14420"/>
    </source>
</evidence>
<name>A0A2T2P1G9_CORCC</name>
<evidence type="ECO:0000313" key="2">
    <source>
        <dbReference type="EMBL" id="PSN71511.1"/>
    </source>
</evidence>
<dbReference type="STRING" id="1448308.A0A2T2P1G9"/>
<dbReference type="InterPro" id="IPR025676">
    <property type="entry name" value="Clr5_dom"/>
</dbReference>